<comment type="caution">
    <text evidence="10">Lacks conserved residue(s) required for the propagation of feature annotation.</text>
</comment>
<comment type="caution">
    <text evidence="11">The sequence shown here is derived from an EMBL/GenBank/DDBJ whole genome shotgun (WGS) entry which is preliminary data.</text>
</comment>
<dbReference type="InterPro" id="IPR037673">
    <property type="entry name" value="MSC/AndL"/>
</dbReference>
<comment type="function">
    <text evidence="10">Channel that opens in response to stretch forces in the membrane lipid bilayer. May participate in the regulation of osmotic pressure changes within the cell.</text>
</comment>
<evidence type="ECO:0000313" key="11">
    <source>
        <dbReference type="EMBL" id="CDD10972.1"/>
    </source>
</evidence>
<dbReference type="PANTHER" id="PTHR30266">
    <property type="entry name" value="MECHANOSENSITIVE CHANNEL MSCL"/>
    <property type="match status" value="1"/>
</dbReference>
<dbReference type="Proteomes" id="UP000014937">
    <property type="component" value="Unassembled WGS sequence"/>
</dbReference>
<dbReference type="GO" id="GO:0008381">
    <property type="term" value="F:mechanosensitive monoatomic ion channel activity"/>
    <property type="evidence" value="ECO:0007669"/>
    <property type="project" value="UniProtKB-UniRule"/>
</dbReference>
<evidence type="ECO:0000256" key="6">
    <source>
        <dbReference type="ARBA" id="ARBA00022989"/>
    </source>
</evidence>
<evidence type="ECO:0000256" key="10">
    <source>
        <dbReference type="HAMAP-Rule" id="MF_00115"/>
    </source>
</evidence>
<dbReference type="InterPro" id="IPR001185">
    <property type="entry name" value="MS_channel"/>
</dbReference>
<keyword evidence="4 10" id="KW-1003">Cell membrane</keyword>
<sequence>MSMKEDFKKFAMRGNVMDMAVGVIIGGAFGKIVSSLVNDVVMPPLGMALGKMDFSNLFISLNGKEYATLEAAKKAGAPVLAYGSFINSVLDFLILAFVIFLMIRQINKLTPEPEPAPEPRLCPYCKSEIADDATRCPHCTSHLE</sequence>
<keyword evidence="8 10" id="KW-0472">Membrane</keyword>
<dbReference type="PRINTS" id="PR01264">
    <property type="entry name" value="MECHCHANNEL"/>
</dbReference>
<feature type="transmembrane region" description="Helical" evidence="10">
    <location>
        <begin position="79"/>
        <end position="103"/>
    </location>
</feature>
<evidence type="ECO:0000256" key="9">
    <source>
        <dbReference type="ARBA" id="ARBA00023303"/>
    </source>
</evidence>
<keyword evidence="6 10" id="KW-1133">Transmembrane helix</keyword>
<dbReference type="GO" id="GO:0005886">
    <property type="term" value="C:plasma membrane"/>
    <property type="evidence" value="ECO:0007669"/>
    <property type="project" value="UniProtKB-SubCell"/>
</dbReference>
<evidence type="ECO:0000256" key="1">
    <source>
        <dbReference type="ARBA" id="ARBA00004651"/>
    </source>
</evidence>
<reference evidence="11" key="1">
    <citation type="submission" date="2012-11" db="EMBL/GenBank/DDBJ databases">
        <title>Dependencies among metagenomic species, viruses, plasmids and units of genetic variation.</title>
        <authorList>
            <person name="Nielsen H.B."/>
            <person name="Almeida M."/>
            <person name="Juncker A.S."/>
            <person name="Rasmussen S."/>
            <person name="Li J."/>
            <person name="Sunagawa S."/>
            <person name="Plichta D."/>
            <person name="Gautier L."/>
            <person name="Le Chatelier E."/>
            <person name="Peletier E."/>
            <person name="Bonde I."/>
            <person name="Nielsen T."/>
            <person name="Manichanh C."/>
            <person name="Arumugam M."/>
            <person name="Batto J."/>
            <person name="Santos M.B.Q.D."/>
            <person name="Blom N."/>
            <person name="Borruel N."/>
            <person name="Burgdorf K.S."/>
            <person name="Boumezbeur F."/>
            <person name="Casellas F."/>
            <person name="Dore J."/>
            <person name="Guarner F."/>
            <person name="Hansen T."/>
            <person name="Hildebrand F."/>
            <person name="Kaas R.S."/>
            <person name="Kennedy S."/>
            <person name="Kristiansen K."/>
            <person name="Kultima J.R."/>
            <person name="Leonard P."/>
            <person name="Levenez F."/>
            <person name="Lund O."/>
            <person name="Moumen B."/>
            <person name="Le Paslier D."/>
            <person name="Pons N."/>
            <person name="Pedersen O."/>
            <person name="Prifti E."/>
            <person name="Qin J."/>
            <person name="Raes J."/>
            <person name="Tap J."/>
            <person name="Tims S."/>
            <person name="Ussery D.W."/>
            <person name="Yamada T."/>
            <person name="MetaHit consortium"/>
            <person name="Renault P."/>
            <person name="Sicheritz-Ponten T."/>
            <person name="Bork P."/>
            <person name="Wang J."/>
            <person name="Brunak S."/>
            <person name="Ehrlich S.D."/>
        </authorList>
    </citation>
    <scope>NUCLEOTIDE SEQUENCE [LARGE SCALE GENOMIC DNA]</scope>
</reference>
<name>R6XXI0_9FIRM</name>
<dbReference type="HAMAP" id="MF_00115">
    <property type="entry name" value="MscL"/>
    <property type="match status" value="1"/>
</dbReference>
<dbReference type="HOGENOM" id="CLU_095787_2_3_9"/>
<comment type="subcellular location">
    <subcellularLocation>
        <location evidence="1 10">Cell membrane</location>
        <topology evidence="1 10">Multi-pass membrane protein</topology>
    </subcellularLocation>
</comment>
<dbReference type="SUPFAM" id="SSF81330">
    <property type="entry name" value="Gated mechanosensitive channel"/>
    <property type="match status" value="1"/>
</dbReference>
<evidence type="ECO:0000256" key="4">
    <source>
        <dbReference type="ARBA" id="ARBA00022475"/>
    </source>
</evidence>
<evidence type="ECO:0000256" key="5">
    <source>
        <dbReference type="ARBA" id="ARBA00022692"/>
    </source>
</evidence>
<dbReference type="NCBIfam" id="NF010557">
    <property type="entry name" value="PRK13952.1"/>
    <property type="match status" value="1"/>
</dbReference>
<protein>
    <recommendedName>
        <fullName evidence="10">Large-conductance mechanosensitive channel</fullName>
    </recommendedName>
</protein>
<comment type="subunit">
    <text evidence="10">Homopentamer.</text>
</comment>
<dbReference type="EMBL" id="CBGL010000066">
    <property type="protein sequence ID" value="CDD10972.1"/>
    <property type="molecule type" value="Genomic_DNA"/>
</dbReference>
<dbReference type="Pfam" id="PF01741">
    <property type="entry name" value="MscL"/>
    <property type="match status" value="1"/>
</dbReference>
<evidence type="ECO:0000256" key="2">
    <source>
        <dbReference type="ARBA" id="ARBA00007254"/>
    </source>
</evidence>
<dbReference type="InterPro" id="IPR036019">
    <property type="entry name" value="MscL_channel"/>
</dbReference>
<dbReference type="NCBIfam" id="NF001843">
    <property type="entry name" value="PRK00567.1-4"/>
    <property type="match status" value="1"/>
</dbReference>
<dbReference type="PANTHER" id="PTHR30266:SF2">
    <property type="entry name" value="LARGE-CONDUCTANCE MECHANOSENSITIVE CHANNEL"/>
    <property type="match status" value="1"/>
</dbReference>
<comment type="similarity">
    <text evidence="2 10">Belongs to the MscL family.</text>
</comment>
<dbReference type="Gene3D" id="1.10.1200.120">
    <property type="entry name" value="Large-conductance mechanosensitive channel, MscL, domain 1"/>
    <property type="match status" value="1"/>
</dbReference>
<organism evidence="11">
    <name type="scientific">Phascolarctobacterium succinatutens CAG:287</name>
    <dbReference type="NCBI Taxonomy" id="1263101"/>
    <lineage>
        <taxon>Bacteria</taxon>
        <taxon>Bacillati</taxon>
        <taxon>Bacillota</taxon>
        <taxon>Negativicutes</taxon>
        <taxon>Acidaminococcales</taxon>
        <taxon>Acidaminococcaceae</taxon>
        <taxon>Phascolarctobacterium</taxon>
    </lineage>
</organism>
<evidence type="ECO:0000256" key="3">
    <source>
        <dbReference type="ARBA" id="ARBA00022448"/>
    </source>
</evidence>
<keyword evidence="5 10" id="KW-0812">Transmembrane</keyword>
<gene>
    <name evidence="10" type="primary">mscL</name>
    <name evidence="11" type="ORF">BN587_00218</name>
</gene>
<dbReference type="NCBIfam" id="TIGR00220">
    <property type="entry name" value="mscL"/>
    <property type="match status" value="1"/>
</dbReference>
<dbReference type="PROSITE" id="PS01327">
    <property type="entry name" value="MSCL"/>
    <property type="match status" value="1"/>
</dbReference>
<dbReference type="AlphaFoldDB" id="R6XXI0"/>
<evidence type="ECO:0000256" key="8">
    <source>
        <dbReference type="ARBA" id="ARBA00023136"/>
    </source>
</evidence>
<dbReference type="InterPro" id="IPR019823">
    <property type="entry name" value="Mechanosensitive_channel_CS"/>
</dbReference>
<keyword evidence="9 10" id="KW-0407">Ion channel</keyword>
<accession>R6XXI0</accession>
<evidence type="ECO:0000256" key="7">
    <source>
        <dbReference type="ARBA" id="ARBA00023065"/>
    </source>
</evidence>
<proteinExistence type="inferred from homology"/>
<keyword evidence="3 10" id="KW-0813">Transport</keyword>
<keyword evidence="7 10" id="KW-0406">Ion transport</keyword>